<dbReference type="EMBL" id="RRAZ01000007">
    <property type="protein sequence ID" value="RRH76446.1"/>
    <property type="molecule type" value="Genomic_DNA"/>
</dbReference>
<gene>
    <name evidence="8" type="ORF">EG244_06745</name>
</gene>
<evidence type="ECO:0000313" key="8">
    <source>
        <dbReference type="EMBL" id="RRH76446.1"/>
    </source>
</evidence>
<keyword evidence="5 7" id="KW-1133">Transmembrane helix</keyword>
<reference evidence="8 9" key="1">
    <citation type="submission" date="2018-11" db="EMBL/GenBank/DDBJ databases">
        <title>Gemmobacter sp. nov., YIM 102744-1 draft genome.</title>
        <authorList>
            <person name="Li G."/>
            <person name="Jiang Y."/>
        </authorList>
    </citation>
    <scope>NUCLEOTIDE SEQUENCE [LARGE SCALE GENOMIC DNA]</scope>
    <source>
        <strain evidence="8 9">YIM 102744-1</strain>
    </source>
</reference>
<evidence type="ECO:0000313" key="9">
    <source>
        <dbReference type="Proteomes" id="UP000282125"/>
    </source>
</evidence>
<comment type="caution">
    <text evidence="8">The sequence shown here is derived from an EMBL/GenBank/DDBJ whole genome shotgun (WGS) entry which is preliminary data.</text>
</comment>
<keyword evidence="6 7" id="KW-0472">Membrane</keyword>
<dbReference type="RefSeq" id="WP_124964249.1">
    <property type="nucleotide sequence ID" value="NZ_RRAZ01000007.1"/>
</dbReference>
<name>A0A3P3DRY0_9RHOB</name>
<protein>
    <submittedName>
        <fullName evidence="8">GlsB/YeaQ/YmgE family stress response membrane protein</fullName>
    </submittedName>
</protein>
<accession>A0A3P3DRY0</accession>
<evidence type="ECO:0000256" key="7">
    <source>
        <dbReference type="SAM" id="Phobius"/>
    </source>
</evidence>
<keyword evidence="4 7" id="KW-0812">Transmembrane</keyword>
<dbReference type="InterPro" id="IPR007341">
    <property type="entry name" value="Transgly_assoc"/>
</dbReference>
<sequence>MDDQAVGWIAAIIIGGLAGWIASAVMKSDTGVFLNIILGIIGAAIASFLFGVLGVSFGGWIGYLVAGIVGACILIWGGRALRSNRP</sequence>
<evidence type="ECO:0000256" key="2">
    <source>
        <dbReference type="ARBA" id="ARBA00011006"/>
    </source>
</evidence>
<dbReference type="Pfam" id="PF04226">
    <property type="entry name" value="Transgly_assoc"/>
    <property type="match status" value="1"/>
</dbReference>
<feature type="transmembrane region" description="Helical" evidence="7">
    <location>
        <begin position="32"/>
        <end position="54"/>
    </location>
</feature>
<dbReference type="Proteomes" id="UP000282125">
    <property type="component" value="Unassembled WGS sequence"/>
</dbReference>
<proteinExistence type="inferred from homology"/>
<organism evidence="8 9">
    <name type="scientific">Falsigemmobacter faecalis</name>
    <dbReference type="NCBI Taxonomy" id="2488730"/>
    <lineage>
        <taxon>Bacteria</taxon>
        <taxon>Pseudomonadati</taxon>
        <taxon>Pseudomonadota</taxon>
        <taxon>Alphaproteobacteria</taxon>
        <taxon>Rhodobacterales</taxon>
        <taxon>Paracoccaceae</taxon>
        <taxon>Falsigemmobacter</taxon>
    </lineage>
</organism>
<evidence type="ECO:0000256" key="1">
    <source>
        <dbReference type="ARBA" id="ARBA00004651"/>
    </source>
</evidence>
<comment type="similarity">
    <text evidence="2">Belongs to the UPF0410 family.</text>
</comment>
<feature type="transmembrane region" description="Helical" evidence="7">
    <location>
        <begin position="60"/>
        <end position="81"/>
    </location>
</feature>
<keyword evidence="9" id="KW-1185">Reference proteome</keyword>
<dbReference type="PANTHER" id="PTHR33884:SF3">
    <property type="entry name" value="UPF0410 PROTEIN YMGE"/>
    <property type="match status" value="1"/>
</dbReference>
<dbReference type="PANTHER" id="PTHR33884">
    <property type="entry name" value="UPF0410 PROTEIN YMGE"/>
    <property type="match status" value="1"/>
</dbReference>
<keyword evidence="3" id="KW-1003">Cell membrane</keyword>
<dbReference type="AlphaFoldDB" id="A0A3P3DRY0"/>
<dbReference type="GO" id="GO:0005886">
    <property type="term" value="C:plasma membrane"/>
    <property type="evidence" value="ECO:0007669"/>
    <property type="project" value="UniProtKB-SubCell"/>
</dbReference>
<evidence type="ECO:0000256" key="6">
    <source>
        <dbReference type="ARBA" id="ARBA00023136"/>
    </source>
</evidence>
<evidence type="ECO:0000256" key="4">
    <source>
        <dbReference type="ARBA" id="ARBA00022692"/>
    </source>
</evidence>
<evidence type="ECO:0000256" key="3">
    <source>
        <dbReference type="ARBA" id="ARBA00022475"/>
    </source>
</evidence>
<feature type="transmembrane region" description="Helical" evidence="7">
    <location>
        <begin position="6"/>
        <end position="25"/>
    </location>
</feature>
<evidence type="ECO:0000256" key="5">
    <source>
        <dbReference type="ARBA" id="ARBA00022989"/>
    </source>
</evidence>
<comment type="subcellular location">
    <subcellularLocation>
        <location evidence="1">Cell membrane</location>
        <topology evidence="1">Multi-pass membrane protein</topology>
    </subcellularLocation>
</comment>